<reference evidence="2 3" key="1">
    <citation type="submission" date="2019-03" db="EMBL/GenBank/DDBJ databases">
        <title>Draft genome sequence of Xylaria hypoxylon DSM 108379, a ubiquitous saprotrophic-parasitic fungi on hardwood.</title>
        <authorList>
            <person name="Buettner E."/>
            <person name="Leonhardt S."/>
            <person name="Gebauer A.M."/>
            <person name="Liers C."/>
            <person name="Hofrichter M."/>
            <person name="Kellner H."/>
        </authorList>
    </citation>
    <scope>NUCLEOTIDE SEQUENCE [LARGE SCALE GENOMIC DNA]</scope>
    <source>
        <strain evidence="2 3">DSM 108379</strain>
    </source>
</reference>
<gene>
    <name evidence="2" type="ORF">E0Z10_g7516</name>
</gene>
<evidence type="ECO:0000259" key="1">
    <source>
        <dbReference type="PROSITE" id="PS50280"/>
    </source>
</evidence>
<dbReference type="Pfam" id="PF00856">
    <property type="entry name" value="SET"/>
    <property type="match status" value="1"/>
</dbReference>
<dbReference type="SUPFAM" id="SSF82199">
    <property type="entry name" value="SET domain"/>
    <property type="match status" value="1"/>
</dbReference>
<accession>A0A4Z0YXY0</accession>
<dbReference type="InterPro" id="IPR053185">
    <property type="entry name" value="SET_domain_protein"/>
</dbReference>
<dbReference type="AlphaFoldDB" id="A0A4Z0YXY0"/>
<evidence type="ECO:0000313" key="2">
    <source>
        <dbReference type="EMBL" id="TGJ81252.1"/>
    </source>
</evidence>
<dbReference type="PANTHER" id="PTHR47332:SF6">
    <property type="entry name" value="SET DOMAIN-CONTAINING PROTEIN"/>
    <property type="match status" value="1"/>
</dbReference>
<dbReference type="Proteomes" id="UP000297716">
    <property type="component" value="Unassembled WGS sequence"/>
</dbReference>
<keyword evidence="3" id="KW-1185">Reference proteome</keyword>
<feature type="domain" description="SET" evidence="1">
    <location>
        <begin position="87"/>
        <end position="247"/>
    </location>
</feature>
<evidence type="ECO:0000313" key="3">
    <source>
        <dbReference type="Proteomes" id="UP000297716"/>
    </source>
</evidence>
<organism evidence="2 3">
    <name type="scientific">Xylaria hypoxylon</name>
    <dbReference type="NCBI Taxonomy" id="37992"/>
    <lineage>
        <taxon>Eukaryota</taxon>
        <taxon>Fungi</taxon>
        <taxon>Dikarya</taxon>
        <taxon>Ascomycota</taxon>
        <taxon>Pezizomycotina</taxon>
        <taxon>Sordariomycetes</taxon>
        <taxon>Xylariomycetidae</taxon>
        <taxon>Xylariales</taxon>
        <taxon>Xylariaceae</taxon>
        <taxon>Xylaria</taxon>
    </lineage>
</organism>
<dbReference type="STRING" id="37992.A0A4Z0YXY0"/>
<dbReference type="PROSITE" id="PS50280">
    <property type="entry name" value="SET"/>
    <property type="match status" value="1"/>
</dbReference>
<proteinExistence type="predicted"/>
<dbReference type="InterPro" id="IPR001214">
    <property type="entry name" value="SET_dom"/>
</dbReference>
<comment type="caution">
    <text evidence="2">The sequence shown here is derived from an EMBL/GenBank/DDBJ whole genome shotgun (WGS) entry which is preliminary data.</text>
</comment>
<protein>
    <recommendedName>
        <fullName evidence="1">SET domain-containing protein</fullName>
    </recommendedName>
</protein>
<dbReference type="EMBL" id="SKBN01000178">
    <property type="protein sequence ID" value="TGJ81252.1"/>
    <property type="molecule type" value="Genomic_DNA"/>
</dbReference>
<dbReference type="CDD" id="cd20071">
    <property type="entry name" value="SET_SMYD"/>
    <property type="match status" value="1"/>
</dbReference>
<dbReference type="PANTHER" id="PTHR47332">
    <property type="entry name" value="SET DOMAIN-CONTAINING PROTEIN 5"/>
    <property type="match status" value="1"/>
</dbReference>
<sequence>MCAAPNTFAYLSHCPLETENYELSNNYASNNSSQQAERWHVDRTCYRAGPDEYCTYTNALFNNGEGVSFIATAESISHITNRSAFRSEVSVPKIDGPYREAKILGKGQGLVVTKAVRTGQTLISRTPALVVGANTVKTLKRDELDDLLVRAVDNLPSMHRDDILELSTHDGARTHREKVGKIFRTNSFSTGSHDGNSNFQSLFATVSRINHSCRPNCAYFFDSNTFSQNVVAVRDIQLGEELSVAYIDPILPRSERLKRLKAWGFECLCERCSANATQTAESDENVAEILRLWKELDNYSASSHATPAMAERLISLYNEEGLQSRVQEAHYRAAVEWIGIGEIEKASEHAALCVKYGTLFKGPGRPFIEKMNQLLDNPTSHPHWMFRSKHVDV</sequence>
<dbReference type="InterPro" id="IPR046341">
    <property type="entry name" value="SET_dom_sf"/>
</dbReference>
<name>A0A4Z0YXY0_9PEZI</name>
<dbReference type="Gene3D" id="2.170.270.10">
    <property type="entry name" value="SET domain"/>
    <property type="match status" value="1"/>
</dbReference>
<dbReference type="OrthoDB" id="1028014at2759"/>